<dbReference type="GO" id="GO:0000703">
    <property type="term" value="F:oxidized pyrimidine nucleobase lesion DNA N-glycosylase activity"/>
    <property type="evidence" value="ECO:0007669"/>
    <property type="project" value="TreeGrafter"/>
</dbReference>
<keyword evidence="6" id="KW-0234">DNA repair</keyword>
<dbReference type="SUPFAM" id="SSF81624">
    <property type="entry name" value="N-terminal domain of MutM-like DNA repair proteins"/>
    <property type="match status" value="1"/>
</dbReference>
<dbReference type="InterPro" id="IPR015886">
    <property type="entry name" value="H2TH_FPG"/>
</dbReference>
<dbReference type="EC" id="4.2.99.18" evidence="2"/>
<protein>
    <recommendedName>
        <fullName evidence="2">DNA-(apurinic or apyrimidinic site) lyase</fullName>
        <ecNumber evidence="2">4.2.99.18</ecNumber>
    </recommendedName>
</protein>
<gene>
    <name evidence="12" type="ORF">EVOR1521_LOCUS1484</name>
</gene>
<evidence type="ECO:0000256" key="4">
    <source>
        <dbReference type="ARBA" id="ARBA00022801"/>
    </source>
</evidence>
<dbReference type="InterPro" id="IPR035937">
    <property type="entry name" value="FPG_N"/>
</dbReference>
<evidence type="ECO:0000259" key="11">
    <source>
        <dbReference type="PROSITE" id="PS51068"/>
    </source>
</evidence>
<keyword evidence="4" id="KW-0378">Hydrolase</keyword>
<evidence type="ECO:0000256" key="9">
    <source>
        <dbReference type="ARBA" id="ARBA00023295"/>
    </source>
</evidence>
<evidence type="ECO:0000256" key="10">
    <source>
        <dbReference type="SAM" id="MobiDB-lite"/>
    </source>
</evidence>
<dbReference type="SUPFAM" id="SSF57716">
    <property type="entry name" value="Glucocorticoid receptor-like (DNA-binding domain)"/>
    <property type="match status" value="1"/>
</dbReference>
<evidence type="ECO:0000256" key="3">
    <source>
        <dbReference type="ARBA" id="ARBA00022763"/>
    </source>
</evidence>
<sequence length="548" mass="60833">MVEGNGVWRAAAKLRLLLLRRRLRATSPNGSFAAATRVDGAVLAAVEAIGKSLFLHFESREGPLTVQLHFGMSGGFPLFRRSEDPGARKTSRLRLECKETEVVGYMSGIRCRLLTAKEFGQVQRSLGPDPLRLDSDPRRAWRAMQATGRGVGLALMDQAVLAGVGNIYRAEVLHRLKLHPLRPACSLSSQEVWRLWQECAMLLQLGARSGGLVTVLDAEWERLKGDGKSREARKRRWVYFRKSCLSCGGPVRCWTLGGRICFACEACQPPQEAEECQLVRSSGRTLSWPSAAFESDLAAGPPGLDASEAKETAPELRRRLAERLLATEGRKEELLGRWQRHRRFHGPGFQRAYYGQVSKEATSPWPEDVEEAKEFAALHCWRSPAALHAWANVDPKRFRYGRLSGRRRTKEGADLDVEALKELEVQGPPKALPEASATGAEPLTPPKTRARGGSPAPKRRKLRFPSLRGEGQVFDLRDQVRDDKGESWVAIPESTGKSPMAIKRGGFLLFAAAEASWMPGGCFIRRCSFTSPSPWIRRLAFKVAGFEG</sequence>
<dbReference type="PANTHER" id="PTHR42697">
    <property type="entry name" value="ENDONUCLEASE 8"/>
    <property type="match status" value="1"/>
</dbReference>
<dbReference type="AlphaFoldDB" id="A0AA36HM04"/>
<keyword evidence="5" id="KW-0238">DNA-binding</keyword>
<evidence type="ECO:0000313" key="12">
    <source>
        <dbReference type="EMBL" id="CAJ1371065.1"/>
    </source>
</evidence>
<dbReference type="Pfam" id="PF01149">
    <property type="entry name" value="Fapy_DNA_glyco"/>
    <property type="match status" value="1"/>
</dbReference>
<dbReference type="Gene3D" id="1.10.8.50">
    <property type="match status" value="1"/>
</dbReference>
<keyword evidence="8" id="KW-0511">Multifunctional enzyme</keyword>
<dbReference type="GO" id="GO:0006284">
    <property type="term" value="P:base-excision repair"/>
    <property type="evidence" value="ECO:0007669"/>
    <property type="project" value="InterPro"/>
</dbReference>
<dbReference type="Proteomes" id="UP001178507">
    <property type="component" value="Unassembled WGS sequence"/>
</dbReference>
<dbReference type="InterPro" id="IPR010979">
    <property type="entry name" value="Ribosomal_uS13-like_H2TH"/>
</dbReference>
<dbReference type="SMART" id="SM00898">
    <property type="entry name" value="Fapy_DNA_glyco"/>
    <property type="match status" value="1"/>
</dbReference>
<comment type="similarity">
    <text evidence="1">Belongs to the FPG family.</text>
</comment>
<reference evidence="12" key="1">
    <citation type="submission" date="2023-08" db="EMBL/GenBank/DDBJ databases">
        <authorList>
            <person name="Chen Y."/>
            <person name="Shah S."/>
            <person name="Dougan E. K."/>
            <person name="Thang M."/>
            <person name="Chan C."/>
        </authorList>
    </citation>
    <scope>NUCLEOTIDE SEQUENCE</scope>
</reference>
<keyword evidence="9" id="KW-0326">Glycosidase</keyword>
<dbReference type="Gene3D" id="3.20.190.10">
    <property type="entry name" value="MutM-like, N-terminal"/>
    <property type="match status" value="1"/>
</dbReference>
<feature type="domain" description="Formamidopyrimidine-DNA glycosylase catalytic" evidence="11">
    <location>
        <begin position="2"/>
        <end position="120"/>
    </location>
</feature>
<comment type="caution">
    <text evidence="12">The sequence shown here is derived from an EMBL/GenBank/DDBJ whole genome shotgun (WGS) entry which is preliminary data.</text>
</comment>
<accession>A0AA36HM04</accession>
<evidence type="ECO:0000313" key="13">
    <source>
        <dbReference type="Proteomes" id="UP001178507"/>
    </source>
</evidence>
<dbReference type="GO" id="GO:0140078">
    <property type="term" value="F:class I DNA-(apurinic or apyrimidinic site) endonuclease activity"/>
    <property type="evidence" value="ECO:0007669"/>
    <property type="project" value="UniProtKB-EC"/>
</dbReference>
<evidence type="ECO:0000256" key="7">
    <source>
        <dbReference type="ARBA" id="ARBA00023239"/>
    </source>
</evidence>
<dbReference type="Pfam" id="PF06831">
    <property type="entry name" value="H2TH"/>
    <property type="match status" value="1"/>
</dbReference>
<proteinExistence type="inferred from homology"/>
<evidence type="ECO:0000256" key="8">
    <source>
        <dbReference type="ARBA" id="ARBA00023268"/>
    </source>
</evidence>
<organism evidence="12 13">
    <name type="scientific">Effrenium voratum</name>
    <dbReference type="NCBI Taxonomy" id="2562239"/>
    <lineage>
        <taxon>Eukaryota</taxon>
        <taxon>Sar</taxon>
        <taxon>Alveolata</taxon>
        <taxon>Dinophyceae</taxon>
        <taxon>Suessiales</taxon>
        <taxon>Symbiodiniaceae</taxon>
        <taxon>Effrenium</taxon>
    </lineage>
</organism>
<evidence type="ECO:0000256" key="2">
    <source>
        <dbReference type="ARBA" id="ARBA00012720"/>
    </source>
</evidence>
<keyword evidence="7" id="KW-0456">Lyase</keyword>
<name>A0AA36HM04_9DINO</name>
<dbReference type="GO" id="GO:0008270">
    <property type="term" value="F:zinc ion binding"/>
    <property type="evidence" value="ECO:0007669"/>
    <property type="project" value="InterPro"/>
</dbReference>
<dbReference type="GO" id="GO:0003684">
    <property type="term" value="F:damaged DNA binding"/>
    <property type="evidence" value="ECO:0007669"/>
    <property type="project" value="InterPro"/>
</dbReference>
<keyword evidence="13" id="KW-1185">Reference proteome</keyword>
<dbReference type="InterPro" id="IPR012319">
    <property type="entry name" value="FPG_cat"/>
</dbReference>
<evidence type="ECO:0000256" key="1">
    <source>
        <dbReference type="ARBA" id="ARBA00009409"/>
    </source>
</evidence>
<evidence type="ECO:0000256" key="5">
    <source>
        <dbReference type="ARBA" id="ARBA00023125"/>
    </source>
</evidence>
<dbReference type="SUPFAM" id="SSF46946">
    <property type="entry name" value="S13-like H2TH domain"/>
    <property type="match status" value="1"/>
</dbReference>
<feature type="region of interest" description="Disordered" evidence="10">
    <location>
        <begin position="424"/>
        <end position="461"/>
    </location>
</feature>
<keyword evidence="3" id="KW-0227">DNA damage</keyword>
<dbReference type="PANTHER" id="PTHR42697:SF1">
    <property type="entry name" value="ENDONUCLEASE 8"/>
    <property type="match status" value="1"/>
</dbReference>
<evidence type="ECO:0000256" key="6">
    <source>
        <dbReference type="ARBA" id="ARBA00023204"/>
    </source>
</evidence>
<dbReference type="EMBL" id="CAUJNA010000052">
    <property type="protein sequence ID" value="CAJ1371065.1"/>
    <property type="molecule type" value="Genomic_DNA"/>
</dbReference>
<dbReference type="SMART" id="SM01232">
    <property type="entry name" value="H2TH"/>
    <property type="match status" value="1"/>
</dbReference>
<dbReference type="PROSITE" id="PS51068">
    <property type="entry name" value="FPG_CAT"/>
    <property type="match status" value="1"/>
</dbReference>